<dbReference type="EMBL" id="JAPQKH010000001">
    <property type="protein sequence ID" value="KAJ5116128.1"/>
    <property type="molecule type" value="Genomic_DNA"/>
</dbReference>
<dbReference type="InterPro" id="IPR022085">
    <property type="entry name" value="OpdG"/>
</dbReference>
<gene>
    <name evidence="1" type="ORF">N7456_000476</name>
</gene>
<dbReference type="Proteomes" id="UP001149165">
    <property type="component" value="Unassembled WGS sequence"/>
</dbReference>
<comment type="caution">
    <text evidence="1">The sequence shown here is derived from an EMBL/GenBank/DDBJ whole genome shotgun (WGS) entry which is preliminary data.</text>
</comment>
<dbReference type="Pfam" id="PF12311">
    <property type="entry name" value="DUF3632"/>
    <property type="match status" value="1"/>
</dbReference>
<dbReference type="OrthoDB" id="3350591at2759"/>
<evidence type="ECO:0000313" key="1">
    <source>
        <dbReference type="EMBL" id="KAJ5116128.1"/>
    </source>
</evidence>
<dbReference type="PANTHER" id="PTHR38797:SF4">
    <property type="entry name" value="NUCLEAR PORE COMPLEX PROTEIN NUP85"/>
    <property type="match status" value="1"/>
</dbReference>
<name>A0A9W9GC37_9EURO</name>
<organism evidence="1 2">
    <name type="scientific">Penicillium angulare</name>
    <dbReference type="NCBI Taxonomy" id="116970"/>
    <lineage>
        <taxon>Eukaryota</taxon>
        <taxon>Fungi</taxon>
        <taxon>Dikarya</taxon>
        <taxon>Ascomycota</taxon>
        <taxon>Pezizomycotina</taxon>
        <taxon>Eurotiomycetes</taxon>
        <taxon>Eurotiomycetidae</taxon>
        <taxon>Eurotiales</taxon>
        <taxon>Aspergillaceae</taxon>
        <taxon>Penicillium</taxon>
    </lineage>
</organism>
<keyword evidence="2" id="KW-1185">Reference proteome</keyword>
<sequence>MGHIDDMEVDSKNADTPFTIIGPEDKEDLPLSLFNIIKLIPQSESAEETGTLVAQINDLLKQLYQSESTENTESLVEQIGDLLEQIPEPQPIPDIETFAARINDLLPPVKRSKTQTKKDVEEFCWTLWYAIIEVAMQVPAHHSGQARLADFVEALGQISAREVRMGARQDKWELWEDMPYFLTSLREHFKLPLGMGDDYDEEIAESNLNLNSFMARLLEKNMVVGLEYPIWVFREALEEPYQRRLAMDSLVDMMNEWISHAGEVIYESINSPDLLKHVAKVTPPGSLYQGPPAISYDRWENWKEQLRSTVGSISTEKEPVLERILQRMTEIENNHEVINYV</sequence>
<proteinExistence type="predicted"/>
<dbReference type="PANTHER" id="PTHR38797">
    <property type="entry name" value="NUCLEAR PORE COMPLEX PROTEIN NUP85-RELATED"/>
    <property type="match status" value="1"/>
</dbReference>
<dbReference type="InterPro" id="IPR053204">
    <property type="entry name" value="Oxopyrrolidines_Biosynth-assoc"/>
</dbReference>
<dbReference type="AlphaFoldDB" id="A0A9W9GC37"/>
<reference evidence="1" key="2">
    <citation type="journal article" date="2023" name="IMA Fungus">
        <title>Comparative genomic study of the Penicillium genus elucidates a diverse pangenome and 15 lateral gene transfer events.</title>
        <authorList>
            <person name="Petersen C."/>
            <person name="Sorensen T."/>
            <person name="Nielsen M.R."/>
            <person name="Sondergaard T.E."/>
            <person name="Sorensen J.L."/>
            <person name="Fitzpatrick D.A."/>
            <person name="Frisvad J.C."/>
            <person name="Nielsen K.L."/>
        </authorList>
    </citation>
    <scope>NUCLEOTIDE SEQUENCE</scope>
    <source>
        <strain evidence="1">IBT 30069</strain>
    </source>
</reference>
<evidence type="ECO:0000313" key="2">
    <source>
        <dbReference type="Proteomes" id="UP001149165"/>
    </source>
</evidence>
<protein>
    <submittedName>
        <fullName evidence="1">Uncharacterized protein</fullName>
    </submittedName>
</protein>
<reference evidence="1" key="1">
    <citation type="submission" date="2022-11" db="EMBL/GenBank/DDBJ databases">
        <authorList>
            <person name="Petersen C."/>
        </authorList>
    </citation>
    <scope>NUCLEOTIDE SEQUENCE</scope>
    <source>
        <strain evidence="1">IBT 30069</strain>
    </source>
</reference>
<accession>A0A9W9GC37</accession>